<comment type="pathway">
    <text evidence="3">Amino-acid biosynthesis; L-serine biosynthesis; L-serine from 3-phospho-D-glycerate: step 2/3.</text>
</comment>
<dbReference type="PANTHER" id="PTHR21152">
    <property type="entry name" value="AMINOTRANSFERASE CLASS V"/>
    <property type="match status" value="1"/>
</dbReference>
<evidence type="ECO:0000256" key="5">
    <source>
        <dbReference type="ARBA" id="ARBA00013030"/>
    </source>
</evidence>
<evidence type="ECO:0000256" key="1">
    <source>
        <dbReference type="ARBA" id="ARBA00001933"/>
    </source>
</evidence>
<comment type="similarity">
    <text evidence="4">Belongs to the class-V pyridoxal-phosphate-dependent aminotransferase family. SerC subfamily.</text>
</comment>
<comment type="function">
    <text evidence="2">Catalyzes the reversible conversion of 3-phosphohydroxypyruvate to phosphoserine and of 3-hydroxy-2-oxo-4-phosphonooxybutanoate to phosphohydroxythreonine.</text>
</comment>
<comment type="catalytic activity">
    <reaction evidence="14">
        <text>4-(phosphooxy)-L-threonine + 2-oxoglutarate = (R)-3-hydroxy-2-oxo-4-phosphooxybutanoate + L-glutamate</text>
        <dbReference type="Rhea" id="RHEA:16573"/>
        <dbReference type="ChEBI" id="CHEBI:16810"/>
        <dbReference type="ChEBI" id="CHEBI:29985"/>
        <dbReference type="ChEBI" id="CHEBI:58452"/>
        <dbReference type="ChEBI" id="CHEBI:58538"/>
        <dbReference type="EC" id="2.6.1.52"/>
    </reaction>
</comment>
<dbReference type="PIRSF" id="PIRSF000525">
    <property type="entry name" value="SerC"/>
    <property type="match status" value="1"/>
</dbReference>
<keyword evidence="8" id="KW-0028">Amino-acid biosynthesis</keyword>
<dbReference type="InterPro" id="IPR006272">
    <property type="entry name" value="Pser_aminoTfrase_mycobac"/>
</dbReference>
<evidence type="ECO:0000256" key="13">
    <source>
        <dbReference type="ARBA" id="ARBA00031421"/>
    </source>
</evidence>
<evidence type="ECO:0000313" key="18">
    <source>
        <dbReference type="EMBL" id="QOR45414.1"/>
    </source>
</evidence>
<dbReference type="PANTHER" id="PTHR21152:SF40">
    <property type="entry name" value="ALANINE--GLYOXYLATE AMINOTRANSFERASE"/>
    <property type="match status" value="1"/>
</dbReference>
<keyword evidence="19" id="KW-1185">Reference proteome</keyword>
<evidence type="ECO:0000313" key="19">
    <source>
        <dbReference type="Proteomes" id="UP000595053"/>
    </source>
</evidence>
<dbReference type="AlphaFoldDB" id="A0A7M1QV81"/>
<accession>A0A7M1QV81</accession>
<comment type="cofactor">
    <cofactor evidence="1">
        <name>pyridoxal 5'-phosphate</name>
        <dbReference type="ChEBI" id="CHEBI:597326"/>
    </cofactor>
</comment>
<evidence type="ECO:0000259" key="17">
    <source>
        <dbReference type="Pfam" id="PF00266"/>
    </source>
</evidence>
<dbReference type="GO" id="GO:0019265">
    <property type="term" value="P:glycine biosynthetic process, by transamination of glyoxylate"/>
    <property type="evidence" value="ECO:0007669"/>
    <property type="project" value="TreeGrafter"/>
</dbReference>
<dbReference type="Gene3D" id="3.40.640.10">
    <property type="entry name" value="Type I PLP-dependent aspartate aminotransferase-like (Major domain)"/>
    <property type="match status" value="1"/>
</dbReference>
<evidence type="ECO:0000256" key="6">
    <source>
        <dbReference type="ARBA" id="ARBA00022490"/>
    </source>
</evidence>
<evidence type="ECO:0000256" key="12">
    <source>
        <dbReference type="ARBA" id="ARBA00023299"/>
    </source>
</evidence>
<evidence type="ECO:0000256" key="10">
    <source>
        <dbReference type="ARBA" id="ARBA00022898"/>
    </source>
</evidence>
<dbReference type="EC" id="2.6.1.52" evidence="5"/>
<evidence type="ECO:0000256" key="14">
    <source>
        <dbReference type="ARBA" id="ARBA00047630"/>
    </source>
</evidence>
<dbReference type="InterPro" id="IPR015422">
    <property type="entry name" value="PyrdxlP-dep_Trfase_small"/>
</dbReference>
<evidence type="ECO:0000256" key="4">
    <source>
        <dbReference type="ARBA" id="ARBA00006904"/>
    </source>
</evidence>
<dbReference type="NCBIfam" id="TIGR01366">
    <property type="entry name" value="serC_3"/>
    <property type="match status" value="1"/>
</dbReference>
<dbReference type="GO" id="GO:0006564">
    <property type="term" value="P:L-serine biosynthetic process"/>
    <property type="evidence" value="ECO:0007669"/>
    <property type="project" value="UniProtKB-KW"/>
</dbReference>
<sequence length="365" mass="38865">MNEPLNFSHLPADGRFGSGPSKVRPSQVQAISTAGLLGTSHRKPGVREAVASIQSGLAELFDLPAGYEVILGNGGASALWDAIPFCLVEDMAQAAVVGEFSGKAARALERAPWLPAADLRRVKPGQMIECEPTDGVDTYLYAHNETSTGATTPLRRIGDAGALTVVDGTSIAGGIGFNAADVDFYYFSPQKCFGADGGLWLALASPAALERIERLSTERWVPDFLNLSLAAANSRKAQTLNTPAIATLLMLESQVSWMLDNGGLAGMEARSRASSGAVYAWADAHDFTRPFMAEEFRSPVVCTIDFDDAVDAAGVARSLREVGIYDIEPYRSLGRNQLRIATFPSIDTGDVLALLEAIDVVVGRR</sequence>
<evidence type="ECO:0000256" key="16">
    <source>
        <dbReference type="SAM" id="MobiDB-lite"/>
    </source>
</evidence>
<feature type="region of interest" description="Disordered" evidence="16">
    <location>
        <begin position="1"/>
        <end position="24"/>
    </location>
</feature>
<reference evidence="18 19" key="1">
    <citation type="submission" date="2020-10" db="EMBL/GenBank/DDBJ databases">
        <title>Trueperella pecoris sp. nov. isolated from bovine and porcine specimens.</title>
        <authorList>
            <person name="Schoenecker L."/>
            <person name="Schnydrig P."/>
            <person name="Brodard I."/>
            <person name="Thomann A."/>
            <person name="Hemphill A."/>
            <person name="Rodriguez-Campos S."/>
            <person name="Perreten V."/>
            <person name="Jores J."/>
            <person name="Kittl S."/>
        </authorList>
    </citation>
    <scope>NUCLEOTIDE SEQUENCE [LARGE SCALE GENOMIC DNA]</scope>
    <source>
        <strain evidence="18 19">15A0121</strain>
    </source>
</reference>
<dbReference type="EMBL" id="CP063213">
    <property type="protein sequence ID" value="QOR45414.1"/>
    <property type="molecule type" value="Genomic_DNA"/>
</dbReference>
<gene>
    <name evidence="18" type="ORF">INS88_09170</name>
</gene>
<evidence type="ECO:0000256" key="9">
    <source>
        <dbReference type="ARBA" id="ARBA00022679"/>
    </source>
</evidence>
<keyword evidence="11" id="KW-0664">Pyridoxine biosynthesis</keyword>
<name>A0A7M1QV81_9ACTO</name>
<keyword evidence="12" id="KW-0718">Serine biosynthesis</keyword>
<dbReference type="GO" id="GO:0008615">
    <property type="term" value="P:pyridoxine biosynthetic process"/>
    <property type="evidence" value="ECO:0007669"/>
    <property type="project" value="UniProtKB-KW"/>
</dbReference>
<dbReference type="InterPro" id="IPR000192">
    <property type="entry name" value="Aminotrans_V_dom"/>
</dbReference>
<evidence type="ECO:0000256" key="2">
    <source>
        <dbReference type="ARBA" id="ARBA00003483"/>
    </source>
</evidence>
<comment type="catalytic activity">
    <reaction evidence="15">
        <text>O-phospho-L-serine + 2-oxoglutarate = 3-phosphooxypyruvate + L-glutamate</text>
        <dbReference type="Rhea" id="RHEA:14329"/>
        <dbReference type="ChEBI" id="CHEBI:16810"/>
        <dbReference type="ChEBI" id="CHEBI:18110"/>
        <dbReference type="ChEBI" id="CHEBI:29985"/>
        <dbReference type="ChEBI" id="CHEBI:57524"/>
        <dbReference type="EC" id="2.6.1.52"/>
    </reaction>
</comment>
<organism evidence="18 19">
    <name type="scientific">Trueperella pecoris</name>
    <dbReference type="NCBI Taxonomy" id="2733571"/>
    <lineage>
        <taxon>Bacteria</taxon>
        <taxon>Bacillati</taxon>
        <taxon>Actinomycetota</taxon>
        <taxon>Actinomycetes</taxon>
        <taxon>Actinomycetales</taxon>
        <taxon>Actinomycetaceae</taxon>
        <taxon>Trueperella</taxon>
    </lineage>
</organism>
<evidence type="ECO:0000256" key="8">
    <source>
        <dbReference type="ARBA" id="ARBA00022605"/>
    </source>
</evidence>
<dbReference type="InterPro" id="IPR015424">
    <property type="entry name" value="PyrdxlP-dep_Trfase"/>
</dbReference>
<evidence type="ECO:0000256" key="15">
    <source>
        <dbReference type="ARBA" id="ARBA00049007"/>
    </source>
</evidence>
<dbReference type="GO" id="GO:0004760">
    <property type="term" value="F:L-serine-pyruvate transaminase activity"/>
    <property type="evidence" value="ECO:0007669"/>
    <property type="project" value="TreeGrafter"/>
</dbReference>
<proteinExistence type="inferred from homology"/>
<protein>
    <recommendedName>
        <fullName evidence="5">phosphoserine transaminase</fullName>
        <ecNumber evidence="5">2.6.1.52</ecNumber>
    </recommendedName>
    <alternativeName>
        <fullName evidence="13">Phosphohydroxythreonine aminotransferase</fullName>
    </alternativeName>
</protein>
<dbReference type="GO" id="GO:0004648">
    <property type="term" value="F:O-phospho-L-serine:2-oxoglutarate aminotransferase activity"/>
    <property type="evidence" value="ECO:0007669"/>
    <property type="project" value="UniProtKB-EC"/>
</dbReference>
<dbReference type="InterPro" id="IPR022278">
    <property type="entry name" value="Pser_aminoTfrase"/>
</dbReference>
<dbReference type="InterPro" id="IPR015421">
    <property type="entry name" value="PyrdxlP-dep_Trfase_major"/>
</dbReference>
<keyword evidence="9 18" id="KW-0808">Transferase</keyword>
<dbReference type="SUPFAM" id="SSF53383">
    <property type="entry name" value="PLP-dependent transferases"/>
    <property type="match status" value="1"/>
</dbReference>
<evidence type="ECO:0000256" key="3">
    <source>
        <dbReference type="ARBA" id="ARBA00005099"/>
    </source>
</evidence>
<keyword evidence="7 18" id="KW-0032">Aminotransferase</keyword>
<dbReference type="Gene3D" id="3.90.1150.10">
    <property type="entry name" value="Aspartate Aminotransferase, domain 1"/>
    <property type="match status" value="1"/>
</dbReference>
<dbReference type="UniPathway" id="UPA00135">
    <property type="reaction ID" value="UER00197"/>
</dbReference>
<keyword evidence="10" id="KW-0663">Pyridoxal phosphate</keyword>
<evidence type="ECO:0000256" key="7">
    <source>
        <dbReference type="ARBA" id="ARBA00022576"/>
    </source>
</evidence>
<dbReference type="RefSeq" id="WP_193326845.1">
    <property type="nucleotide sequence ID" value="NZ_CP053291.1"/>
</dbReference>
<feature type="domain" description="Aminotransferase class V" evidence="17">
    <location>
        <begin position="134"/>
        <end position="324"/>
    </location>
</feature>
<dbReference type="Proteomes" id="UP000595053">
    <property type="component" value="Chromosome"/>
</dbReference>
<dbReference type="GO" id="GO:0008453">
    <property type="term" value="F:alanine-glyoxylate transaminase activity"/>
    <property type="evidence" value="ECO:0007669"/>
    <property type="project" value="TreeGrafter"/>
</dbReference>
<evidence type="ECO:0000256" key="11">
    <source>
        <dbReference type="ARBA" id="ARBA00023096"/>
    </source>
</evidence>
<keyword evidence="6" id="KW-0963">Cytoplasm</keyword>
<dbReference type="Pfam" id="PF00266">
    <property type="entry name" value="Aminotran_5"/>
    <property type="match status" value="1"/>
</dbReference>